<dbReference type="InterPro" id="IPR036179">
    <property type="entry name" value="Ig-like_dom_sf"/>
</dbReference>
<dbReference type="SUPFAM" id="SSF48726">
    <property type="entry name" value="Immunoglobulin"/>
    <property type="match status" value="1"/>
</dbReference>
<keyword evidence="7" id="KW-1185">Reference proteome</keyword>
<reference evidence="6" key="2">
    <citation type="submission" date="2025-08" db="UniProtKB">
        <authorList>
            <consortium name="Ensembl"/>
        </authorList>
    </citation>
    <scope>IDENTIFICATION</scope>
</reference>
<sequence>PDLYHQVLRPNFRSRSSAEVWGAELKTLEERPRVGSGVGIAWGGPPAPGGSLTLLCRTSGFEFGSYGMIWFRQSPGKALEWLVGVRNEGRADYAPSVKGRFSISRDNGQSSMSLTMSDLKEEDSAVYFCARSGGDGWAAAQPRASVPSCPQTPLLSLSIPPPSGRAQGGDSSRVCA</sequence>
<dbReference type="PANTHER" id="PTHR23266">
    <property type="entry name" value="IMMUNOGLOBULIN HEAVY CHAIN"/>
    <property type="match status" value="1"/>
</dbReference>
<dbReference type="Ensembl" id="ENSCUST00005008773.1">
    <property type="protein sequence ID" value="ENSCUSP00005008416.1"/>
    <property type="gene ID" value="ENSCUSG00005005273.1"/>
</dbReference>
<dbReference type="GO" id="GO:0002250">
    <property type="term" value="P:adaptive immune response"/>
    <property type="evidence" value="ECO:0007669"/>
    <property type="project" value="UniProtKB-KW"/>
</dbReference>
<keyword evidence="2" id="KW-1064">Adaptive immunity</keyword>
<accession>A0A8C3U5Y5</accession>
<keyword evidence="1" id="KW-0391">Immunity</keyword>
<proteinExistence type="predicted"/>
<dbReference type="InterPro" id="IPR013783">
    <property type="entry name" value="Ig-like_fold"/>
</dbReference>
<evidence type="ECO:0000259" key="5">
    <source>
        <dbReference type="PROSITE" id="PS50835"/>
    </source>
</evidence>
<name>A0A8C3U5Y5_CATUS</name>
<evidence type="ECO:0000256" key="4">
    <source>
        <dbReference type="SAM" id="MobiDB-lite"/>
    </source>
</evidence>
<dbReference type="Proteomes" id="UP000694563">
    <property type="component" value="Chromosome 38"/>
</dbReference>
<dbReference type="GO" id="GO:0005576">
    <property type="term" value="C:extracellular region"/>
    <property type="evidence" value="ECO:0007669"/>
    <property type="project" value="UniProtKB-ARBA"/>
</dbReference>
<reference evidence="6" key="1">
    <citation type="submission" date="2020-10" db="EMBL/GenBank/DDBJ databases">
        <title>Catharus ustulatus (Swainson's thrush) genome, bCatUst1, primary haplotype v2.</title>
        <authorList>
            <person name="Delmore K."/>
            <person name="Vafadar M."/>
            <person name="Formenti G."/>
            <person name="Chow W."/>
            <person name="Pelan S."/>
            <person name="Howe K."/>
            <person name="Rhie A."/>
            <person name="Mountcastle J."/>
            <person name="Haase B."/>
            <person name="Fedrigo O."/>
            <person name="Jarvis E.D."/>
        </authorList>
    </citation>
    <scope>NUCLEOTIDE SEQUENCE [LARGE SCALE GENOMIC DNA]</scope>
</reference>
<dbReference type="InterPro" id="IPR013106">
    <property type="entry name" value="Ig_V-set"/>
</dbReference>
<evidence type="ECO:0000256" key="1">
    <source>
        <dbReference type="ARBA" id="ARBA00022859"/>
    </source>
</evidence>
<dbReference type="PROSITE" id="PS50835">
    <property type="entry name" value="IG_LIKE"/>
    <property type="match status" value="1"/>
</dbReference>
<dbReference type="Pfam" id="PF07686">
    <property type="entry name" value="V-set"/>
    <property type="match status" value="1"/>
</dbReference>
<keyword evidence="3" id="KW-1280">Immunoglobulin</keyword>
<protein>
    <recommendedName>
        <fullName evidence="5">Ig-like domain-containing protein</fullName>
    </recommendedName>
</protein>
<evidence type="ECO:0000256" key="3">
    <source>
        <dbReference type="ARBA" id="ARBA00043265"/>
    </source>
</evidence>
<evidence type="ECO:0000313" key="6">
    <source>
        <dbReference type="Ensembl" id="ENSCUSP00005008416.1"/>
    </source>
</evidence>
<dbReference type="Gene3D" id="2.60.40.10">
    <property type="entry name" value="Immunoglobulins"/>
    <property type="match status" value="1"/>
</dbReference>
<dbReference type="SMART" id="SM00406">
    <property type="entry name" value="IGv"/>
    <property type="match status" value="1"/>
</dbReference>
<reference evidence="6" key="3">
    <citation type="submission" date="2025-09" db="UniProtKB">
        <authorList>
            <consortium name="Ensembl"/>
        </authorList>
    </citation>
    <scope>IDENTIFICATION</scope>
</reference>
<dbReference type="GO" id="GO:0019814">
    <property type="term" value="C:immunoglobulin complex"/>
    <property type="evidence" value="ECO:0007669"/>
    <property type="project" value="UniProtKB-KW"/>
</dbReference>
<feature type="domain" description="Ig-like" evidence="5">
    <location>
        <begin position="32"/>
        <end position="145"/>
    </location>
</feature>
<feature type="region of interest" description="Disordered" evidence="4">
    <location>
        <begin position="140"/>
        <end position="176"/>
    </location>
</feature>
<organism evidence="6 7">
    <name type="scientific">Catharus ustulatus</name>
    <name type="common">Russet-backed thrush</name>
    <name type="synonym">Hylocichla ustulatus</name>
    <dbReference type="NCBI Taxonomy" id="91951"/>
    <lineage>
        <taxon>Eukaryota</taxon>
        <taxon>Metazoa</taxon>
        <taxon>Chordata</taxon>
        <taxon>Craniata</taxon>
        <taxon>Vertebrata</taxon>
        <taxon>Euteleostomi</taxon>
        <taxon>Archelosauria</taxon>
        <taxon>Archosauria</taxon>
        <taxon>Dinosauria</taxon>
        <taxon>Saurischia</taxon>
        <taxon>Theropoda</taxon>
        <taxon>Coelurosauria</taxon>
        <taxon>Aves</taxon>
        <taxon>Neognathae</taxon>
        <taxon>Neoaves</taxon>
        <taxon>Telluraves</taxon>
        <taxon>Australaves</taxon>
        <taxon>Passeriformes</taxon>
        <taxon>Turdidae</taxon>
        <taxon>Catharus</taxon>
    </lineage>
</organism>
<dbReference type="InterPro" id="IPR007110">
    <property type="entry name" value="Ig-like_dom"/>
</dbReference>
<dbReference type="AlphaFoldDB" id="A0A8C3U5Y5"/>
<dbReference type="InterPro" id="IPR050199">
    <property type="entry name" value="IgHV"/>
</dbReference>
<evidence type="ECO:0000313" key="7">
    <source>
        <dbReference type="Proteomes" id="UP000694563"/>
    </source>
</evidence>
<evidence type="ECO:0000256" key="2">
    <source>
        <dbReference type="ARBA" id="ARBA00023130"/>
    </source>
</evidence>